<feature type="non-terminal residue" evidence="1">
    <location>
        <position position="88"/>
    </location>
</feature>
<sequence length="88" mass="10082">MRADAMEWLPLRWENFAWCFAHHGNAARAAREAGYSPRSAAQVGCEMLGRPQVVVRCFWYVAFLRRNGQPPAPEVVRRLGDIGRARRL</sequence>
<proteinExistence type="predicted"/>
<dbReference type="Gene3D" id="1.10.10.1400">
    <property type="entry name" value="Terminase, small subunit, N-terminal DNA-binding domain, HTH motif"/>
    <property type="match status" value="1"/>
</dbReference>
<dbReference type="EMBL" id="JANX01000023">
    <property type="protein sequence ID" value="KGM35530.1"/>
    <property type="molecule type" value="Genomic_DNA"/>
</dbReference>
<dbReference type="RefSeq" id="WP_034831942.1">
    <property type="nucleotide sequence ID" value="NZ_JANX01000023.1"/>
</dbReference>
<organism evidence="1 2">
    <name type="scientific">Inquilinus limosus MP06</name>
    <dbReference type="NCBI Taxonomy" id="1398085"/>
    <lineage>
        <taxon>Bacteria</taxon>
        <taxon>Pseudomonadati</taxon>
        <taxon>Pseudomonadota</taxon>
        <taxon>Alphaproteobacteria</taxon>
        <taxon>Rhodospirillales</taxon>
        <taxon>Rhodospirillaceae</taxon>
        <taxon>Inquilinus</taxon>
    </lineage>
</organism>
<comment type="caution">
    <text evidence="1">The sequence shown here is derived from an EMBL/GenBank/DDBJ whole genome shotgun (WGS) entry which is preliminary data.</text>
</comment>
<dbReference type="InterPro" id="IPR038713">
    <property type="entry name" value="Terminase_Gp1_N_sf"/>
</dbReference>
<accession>A0A0A0DBX6</accession>
<dbReference type="AlphaFoldDB" id="A0A0A0DBX6"/>
<evidence type="ECO:0000313" key="1">
    <source>
        <dbReference type="EMBL" id="KGM35530.1"/>
    </source>
</evidence>
<evidence type="ECO:0000313" key="2">
    <source>
        <dbReference type="Proteomes" id="UP000029995"/>
    </source>
</evidence>
<protein>
    <submittedName>
        <fullName evidence="1">Uncharacterized protein</fullName>
    </submittedName>
</protein>
<gene>
    <name evidence="1" type="ORF">P409_03870</name>
</gene>
<dbReference type="Proteomes" id="UP000029995">
    <property type="component" value="Unassembled WGS sequence"/>
</dbReference>
<name>A0A0A0DBX6_9PROT</name>
<reference evidence="1 2" key="1">
    <citation type="submission" date="2014-01" db="EMBL/GenBank/DDBJ databases">
        <title>Genome sequence determination for a cystic fibrosis isolate, Inquilinus limosus.</title>
        <authorList>
            <person name="Pino M."/>
            <person name="Di Conza J."/>
            <person name="Gutkind G."/>
        </authorList>
    </citation>
    <scope>NUCLEOTIDE SEQUENCE [LARGE SCALE GENOMIC DNA]</scope>
    <source>
        <strain evidence="1 2">MP06</strain>
    </source>
</reference>
<dbReference type="GO" id="GO:0051276">
    <property type="term" value="P:chromosome organization"/>
    <property type="evidence" value="ECO:0007669"/>
    <property type="project" value="InterPro"/>
</dbReference>